<name>A0A8J9VH15_9NEOP</name>
<protein>
    <recommendedName>
        <fullName evidence="4">Zinc finger PHD-type domain-containing protein</fullName>
    </recommendedName>
</protein>
<dbReference type="SUPFAM" id="SSF57903">
    <property type="entry name" value="FYVE/PHD zinc finger"/>
    <property type="match status" value="1"/>
</dbReference>
<feature type="non-terminal residue" evidence="5">
    <location>
        <position position="243"/>
    </location>
</feature>
<dbReference type="OrthoDB" id="8196822at2759"/>
<dbReference type="InterPro" id="IPR019787">
    <property type="entry name" value="Znf_PHD-finger"/>
</dbReference>
<reference evidence="5" key="1">
    <citation type="submission" date="2021-12" db="EMBL/GenBank/DDBJ databases">
        <authorList>
            <person name="Martin H S."/>
        </authorList>
    </citation>
    <scope>NUCLEOTIDE SEQUENCE</scope>
</reference>
<evidence type="ECO:0000256" key="2">
    <source>
        <dbReference type="ARBA" id="ARBA00022771"/>
    </source>
</evidence>
<dbReference type="InterPro" id="IPR011011">
    <property type="entry name" value="Znf_FYVE_PHD"/>
</dbReference>
<feature type="domain" description="Zinc finger PHD-type" evidence="4">
    <location>
        <begin position="198"/>
        <end position="240"/>
    </location>
</feature>
<evidence type="ECO:0000256" key="1">
    <source>
        <dbReference type="ARBA" id="ARBA00022723"/>
    </source>
</evidence>
<dbReference type="GO" id="GO:0008270">
    <property type="term" value="F:zinc ion binding"/>
    <property type="evidence" value="ECO:0007669"/>
    <property type="project" value="UniProtKB-KW"/>
</dbReference>
<dbReference type="InterPro" id="IPR013083">
    <property type="entry name" value="Znf_RING/FYVE/PHD"/>
</dbReference>
<accession>A0A8J9VH15</accession>
<keyword evidence="2" id="KW-0863">Zinc-finger</keyword>
<evidence type="ECO:0000313" key="5">
    <source>
        <dbReference type="EMBL" id="CAH0719230.1"/>
    </source>
</evidence>
<organism evidence="5 6">
    <name type="scientific">Brenthis ino</name>
    <name type="common">lesser marbled fritillary</name>
    <dbReference type="NCBI Taxonomy" id="405034"/>
    <lineage>
        <taxon>Eukaryota</taxon>
        <taxon>Metazoa</taxon>
        <taxon>Ecdysozoa</taxon>
        <taxon>Arthropoda</taxon>
        <taxon>Hexapoda</taxon>
        <taxon>Insecta</taxon>
        <taxon>Pterygota</taxon>
        <taxon>Neoptera</taxon>
        <taxon>Endopterygota</taxon>
        <taxon>Lepidoptera</taxon>
        <taxon>Glossata</taxon>
        <taxon>Ditrysia</taxon>
        <taxon>Papilionoidea</taxon>
        <taxon>Nymphalidae</taxon>
        <taxon>Heliconiinae</taxon>
        <taxon>Argynnini</taxon>
        <taxon>Brenthis</taxon>
    </lineage>
</organism>
<dbReference type="CDD" id="cd15517">
    <property type="entry name" value="PHD_TCF19_like"/>
    <property type="match status" value="1"/>
</dbReference>
<keyword evidence="6" id="KW-1185">Reference proteome</keyword>
<keyword evidence="1" id="KW-0479">Metal-binding</keyword>
<dbReference type="Proteomes" id="UP000838878">
    <property type="component" value="Chromosome 13"/>
</dbReference>
<dbReference type="InterPro" id="IPR001965">
    <property type="entry name" value="Znf_PHD"/>
</dbReference>
<evidence type="ECO:0000313" key="6">
    <source>
        <dbReference type="Proteomes" id="UP000838878"/>
    </source>
</evidence>
<proteinExistence type="predicted"/>
<dbReference type="Gene3D" id="3.30.40.10">
    <property type="entry name" value="Zinc/RING finger domain, C3HC4 (zinc finger)"/>
    <property type="match status" value="1"/>
</dbReference>
<evidence type="ECO:0000256" key="3">
    <source>
        <dbReference type="ARBA" id="ARBA00022833"/>
    </source>
</evidence>
<dbReference type="EMBL" id="OV170233">
    <property type="protein sequence ID" value="CAH0719230.1"/>
    <property type="molecule type" value="Genomic_DNA"/>
</dbReference>
<gene>
    <name evidence="5" type="ORF">BINO364_LOCUS5600</name>
</gene>
<keyword evidence="3" id="KW-0862">Zinc</keyword>
<dbReference type="Pfam" id="PF00628">
    <property type="entry name" value="PHD"/>
    <property type="match status" value="1"/>
</dbReference>
<sequence>MDIALNGFKETGLWPCDRNVIKEEDFVASVYISNPSNQKPNDPAEPNTESSARIISPILTPPIVASIPMTAVSPPIVSSLSPPGPSTILQDISHDNKILTVDEMTNEQQIKTFLNILSPVPCIKTVTKKMKKGSKPTMELTSSPYKNEMETKENINKKPVLNLTKNRTEKVINKTPKRRNTDETCKKNKKIKNKESWLCQLCQEDREENMIQCLTCKAWIHDLCAGVESTIKKFICDICVQSQ</sequence>
<dbReference type="SMART" id="SM00249">
    <property type="entry name" value="PHD"/>
    <property type="match status" value="1"/>
</dbReference>
<dbReference type="AlphaFoldDB" id="A0A8J9VH15"/>
<evidence type="ECO:0000259" key="4">
    <source>
        <dbReference type="SMART" id="SM00249"/>
    </source>
</evidence>